<feature type="transmembrane region" description="Helical" evidence="1">
    <location>
        <begin position="30"/>
        <end position="50"/>
    </location>
</feature>
<keyword evidence="3" id="KW-1185">Reference proteome</keyword>
<sequence length="245" mass="28475">MDDKKRFEIYEKLYFHEVDAREKISSRLQIPLALLLSMTSVYALLIKGISLENSSLWNILFGFLLVISLVLFVTSISYFIKAFYGHTYEFIPSALDTENYRKVLIETYRDYPECDKLVEKYFNEYIFRYYNECSSANTSVNDRRSKNLHKCNTYLIFTVLPLSVAFLIFTLSGIDKNSVKKEIKVQISKPIEINQPKSPLKINGDLDFTTLEIDFSDDLKEIINDRKTKVIEPTTTSSTTTKENP</sequence>
<evidence type="ECO:0000313" key="3">
    <source>
        <dbReference type="Proteomes" id="UP001055658"/>
    </source>
</evidence>
<feature type="transmembrane region" description="Helical" evidence="1">
    <location>
        <begin position="56"/>
        <end position="80"/>
    </location>
</feature>
<keyword evidence="1" id="KW-1133">Transmembrane helix</keyword>
<evidence type="ECO:0000313" key="2">
    <source>
        <dbReference type="EMBL" id="USD21712.1"/>
    </source>
</evidence>
<name>A0ABY4VBQ3_9GAMM</name>
<dbReference type="RefSeq" id="WP_252084116.1">
    <property type="nucleotide sequence ID" value="NZ_CP092418.1"/>
</dbReference>
<dbReference type="Proteomes" id="UP001055658">
    <property type="component" value="Chromosome"/>
</dbReference>
<feature type="transmembrane region" description="Helical" evidence="1">
    <location>
        <begin position="153"/>
        <end position="174"/>
    </location>
</feature>
<keyword evidence="1" id="KW-0472">Membrane</keyword>
<protein>
    <recommendedName>
        <fullName evidence="4">SMODS and SLOG-associating 2TM effector domain-containing protein</fullName>
    </recommendedName>
</protein>
<accession>A0ABY4VBQ3</accession>
<evidence type="ECO:0008006" key="4">
    <source>
        <dbReference type="Google" id="ProtNLM"/>
    </source>
</evidence>
<reference evidence="2" key="1">
    <citation type="submission" date="2022-02" db="EMBL/GenBank/DDBJ databases">
        <title>Coral-associated bacteria.</title>
        <authorList>
            <person name="Tang K."/>
            <person name="Wang X."/>
        </authorList>
    </citation>
    <scope>NUCLEOTIDE SEQUENCE</scope>
    <source>
        <strain evidence="2">SCSIO 43006</strain>
    </source>
</reference>
<gene>
    <name evidence="2" type="ORF">MJO52_00795</name>
</gene>
<evidence type="ECO:0000256" key="1">
    <source>
        <dbReference type="SAM" id="Phobius"/>
    </source>
</evidence>
<keyword evidence="1" id="KW-0812">Transmembrane</keyword>
<dbReference type="EMBL" id="CP092418">
    <property type="protein sequence ID" value="USD21712.1"/>
    <property type="molecule type" value="Genomic_DNA"/>
</dbReference>
<organism evidence="2 3">
    <name type="scientific">Microbulbifer variabilis</name>
    <dbReference type="NCBI Taxonomy" id="266805"/>
    <lineage>
        <taxon>Bacteria</taxon>
        <taxon>Pseudomonadati</taxon>
        <taxon>Pseudomonadota</taxon>
        <taxon>Gammaproteobacteria</taxon>
        <taxon>Cellvibrionales</taxon>
        <taxon>Microbulbiferaceae</taxon>
        <taxon>Microbulbifer</taxon>
    </lineage>
</organism>
<proteinExistence type="predicted"/>